<dbReference type="Pfam" id="PF05299">
    <property type="entry name" value="Peptidase_M61"/>
    <property type="match status" value="1"/>
</dbReference>
<dbReference type="EMBL" id="FWYF01000003">
    <property type="protein sequence ID" value="SMD36666.1"/>
    <property type="molecule type" value="Genomic_DNA"/>
</dbReference>
<feature type="domain" description="Peptidase M61 catalytic" evidence="1">
    <location>
        <begin position="295"/>
        <end position="373"/>
    </location>
</feature>
<evidence type="ECO:0000313" key="4">
    <source>
        <dbReference type="Proteomes" id="UP000192472"/>
    </source>
</evidence>
<evidence type="ECO:0000313" key="3">
    <source>
        <dbReference type="EMBL" id="SMD36666.1"/>
    </source>
</evidence>
<dbReference type="InterPro" id="IPR040756">
    <property type="entry name" value="Peptidase_M61_N"/>
</dbReference>
<organism evidence="3 4">
    <name type="scientific">Reichenbachiella faecimaris</name>
    <dbReference type="NCBI Taxonomy" id="692418"/>
    <lineage>
        <taxon>Bacteria</taxon>
        <taxon>Pseudomonadati</taxon>
        <taxon>Bacteroidota</taxon>
        <taxon>Cytophagia</taxon>
        <taxon>Cytophagales</taxon>
        <taxon>Reichenbachiellaceae</taxon>
        <taxon>Reichenbachiella</taxon>
    </lineage>
</organism>
<evidence type="ECO:0000259" key="2">
    <source>
        <dbReference type="Pfam" id="PF17899"/>
    </source>
</evidence>
<dbReference type="InterPro" id="IPR027268">
    <property type="entry name" value="Peptidase_M4/M1_CTD_sf"/>
</dbReference>
<dbReference type="SUPFAM" id="SSF55486">
    <property type="entry name" value="Metalloproteases ('zincins'), catalytic domain"/>
    <property type="match status" value="1"/>
</dbReference>
<dbReference type="STRING" id="692418.SAMN04488029_3015"/>
<keyword evidence="4" id="KW-1185">Reference proteome</keyword>
<feature type="domain" description="Peptidase M61 N-terminal" evidence="2">
    <location>
        <begin position="27"/>
        <end position="200"/>
    </location>
</feature>
<dbReference type="Pfam" id="PF17899">
    <property type="entry name" value="Peptidase_M61_N"/>
    <property type="match status" value="1"/>
</dbReference>
<dbReference type="GO" id="GO:0008237">
    <property type="term" value="F:metallopeptidase activity"/>
    <property type="evidence" value="ECO:0007669"/>
    <property type="project" value="UniProtKB-KW"/>
</dbReference>
<accession>A0A1W2GK72</accession>
<keyword evidence="3" id="KW-0378">Hydrolase</keyword>
<dbReference type="OrthoDB" id="9778516at2"/>
<dbReference type="Gene3D" id="2.60.40.3650">
    <property type="match status" value="1"/>
</dbReference>
<dbReference type="AlphaFoldDB" id="A0A1W2GK72"/>
<dbReference type="RefSeq" id="WP_084373657.1">
    <property type="nucleotide sequence ID" value="NZ_FWYF01000003.1"/>
</dbReference>
<keyword evidence="3" id="KW-0482">Metalloprotease</keyword>
<sequence>MKLKMSLLAVLLGMYSLLVAQEKYIVTIDLKTVVDDKVKVSCTLPKVEVDEIEFRVPKIVPGTYSVYDFGRFFTDFKAYDMEGNELETERITDNRILIKNSSKLSDISYWIEDTFDSEKDNFIFEPAGTNIEEGKNYVINTFGFVGYLQGQKDHLYELHVDYPKGMYGASSLDKVSISDSSDVFLATNYFDLADSPIMYAEPDTTTFEVGGAEILISIYSPNQALDPLFVKEQVEPTLKAQYQYLGELPVDRYAFIIYLFDNNPLSGKLGALEHSYSSFYSLPEIDPYRLGQVVRDVAAHEFFHILTPLNIHSEEIGNFDFINPKMSKHLWMYEGVTEYAAGLAQVKYGEMALADYLAVIDGKINNSRERFNDQLPFTKLSLHCLDSTAAEYGNVYQKGALIGMSLDLLLRELSEGEYGVQNLMHDLAKKYGKTLSFKDSELFDTITKMTYPEVREFFSTHVEGSTPIPYEEYLAKAGVLYEPARTEKELSLGHISFSVNESDNRLVIQSIDQMNFFGQEMGYLEKDIIYKFDDVEIDIENYEEEFLAFNNRHQVGDKIRAVVLRTDEKGKQKKIKLKAEAMFVDVKIESSISVMENPTNAQLALRKAWINK</sequence>
<proteinExistence type="predicted"/>
<protein>
    <submittedName>
        <fullName evidence="3">Predicted metalloprotease, contains C-terminal PDZ domain</fullName>
    </submittedName>
</protein>
<dbReference type="GO" id="GO:0006508">
    <property type="term" value="P:proteolysis"/>
    <property type="evidence" value="ECO:0007669"/>
    <property type="project" value="UniProtKB-KW"/>
</dbReference>
<gene>
    <name evidence="3" type="ORF">SAMN04488029_3015</name>
</gene>
<evidence type="ECO:0000259" key="1">
    <source>
        <dbReference type="Pfam" id="PF05299"/>
    </source>
</evidence>
<dbReference type="Gene3D" id="1.10.390.10">
    <property type="entry name" value="Neutral Protease Domain 2"/>
    <property type="match status" value="1"/>
</dbReference>
<reference evidence="3 4" key="1">
    <citation type="submission" date="2017-04" db="EMBL/GenBank/DDBJ databases">
        <authorList>
            <person name="Afonso C.L."/>
            <person name="Miller P.J."/>
            <person name="Scott M.A."/>
            <person name="Spackman E."/>
            <person name="Goraichik I."/>
            <person name="Dimitrov K.M."/>
            <person name="Suarez D.L."/>
            <person name="Swayne D.E."/>
        </authorList>
    </citation>
    <scope>NUCLEOTIDE SEQUENCE [LARGE SCALE GENOMIC DNA]</scope>
    <source>
        <strain evidence="3 4">DSM 26133</strain>
    </source>
</reference>
<dbReference type="Proteomes" id="UP000192472">
    <property type="component" value="Unassembled WGS sequence"/>
</dbReference>
<name>A0A1W2GK72_REIFA</name>
<keyword evidence="3" id="KW-0645">Protease</keyword>
<dbReference type="InterPro" id="IPR007963">
    <property type="entry name" value="Peptidase_M61_catalytic"/>
</dbReference>